<evidence type="ECO:0000313" key="3">
    <source>
        <dbReference type="Proteomes" id="UP000199400"/>
    </source>
</evidence>
<dbReference type="EMBL" id="FOMX01000002">
    <property type="protein sequence ID" value="SFD46060.1"/>
    <property type="molecule type" value="Genomic_DNA"/>
</dbReference>
<dbReference type="Proteomes" id="UP000199400">
    <property type="component" value="Unassembled WGS sequence"/>
</dbReference>
<organism evidence="2 3">
    <name type="scientific">Nannocystis exedens</name>
    <dbReference type="NCBI Taxonomy" id="54"/>
    <lineage>
        <taxon>Bacteria</taxon>
        <taxon>Pseudomonadati</taxon>
        <taxon>Myxococcota</taxon>
        <taxon>Polyangia</taxon>
        <taxon>Nannocystales</taxon>
        <taxon>Nannocystaceae</taxon>
        <taxon>Nannocystis</taxon>
    </lineage>
</organism>
<evidence type="ECO:0000313" key="2">
    <source>
        <dbReference type="EMBL" id="SFD46060.1"/>
    </source>
</evidence>
<protein>
    <submittedName>
        <fullName evidence="2">Uncharacterized protein</fullName>
    </submittedName>
</protein>
<gene>
    <name evidence="2" type="ORF">SAMN02745121_00047</name>
</gene>
<name>A0A1I1SSM0_9BACT</name>
<feature type="region of interest" description="Disordered" evidence="1">
    <location>
        <begin position="1"/>
        <end position="31"/>
    </location>
</feature>
<feature type="compositionally biased region" description="Basic residues" evidence="1">
    <location>
        <begin position="8"/>
        <end position="29"/>
    </location>
</feature>
<dbReference type="AlphaFoldDB" id="A0A1I1SSM0"/>
<accession>A0A1I1SSM0</accession>
<keyword evidence="3" id="KW-1185">Reference proteome</keyword>
<sequence>MASFTAVTKRKRARRTKNAGHARKMKMGKHSTLSATELFAALGEPGKPAPKSAAPAKG</sequence>
<evidence type="ECO:0000256" key="1">
    <source>
        <dbReference type="SAM" id="MobiDB-lite"/>
    </source>
</evidence>
<reference evidence="3" key="1">
    <citation type="submission" date="2016-10" db="EMBL/GenBank/DDBJ databases">
        <authorList>
            <person name="Varghese N."/>
            <person name="Submissions S."/>
        </authorList>
    </citation>
    <scope>NUCLEOTIDE SEQUENCE [LARGE SCALE GENOMIC DNA]</scope>
    <source>
        <strain evidence="3">ATCC 25963</strain>
    </source>
</reference>
<dbReference type="STRING" id="54.SAMN02745121_00047"/>
<proteinExistence type="predicted"/>